<evidence type="ECO:0000313" key="8">
    <source>
        <dbReference type="Proteomes" id="UP000237682"/>
    </source>
</evidence>
<dbReference type="AlphaFoldDB" id="A0A2S9QCR6"/>
<dbReference type="InterPro" id="IPR001123">
    <property type="entry name" value="LeuE-type"/>
</dbReference>
<dbReference type="GO" id="GO:0005886">
    <property type="term" value="C:plasma membrane"/>
    <property type="evidence" value="ECO:0007669"/>
    <property type="project" value="UniProtKB-SubCell"/>
</dbReference>
<keyword evidence="3 6" id="KW-0812">Transmembrane</keyword>
<dbReference type="Pfam" id="PF01810">
    <property type="entry name" value="LysE"/>
    <property type="match status" value="1"/>
</dbReference>
<dbReference type="PANTHER" id="PTHR30086:SF20">
    <property type="entry name" value="ARGININE EXPORTER PROTEIN ARGO-RELATED"/>
    <property type="match status" value="1"/>
</dbReference>
<dbReference type="PANTHER" id="PTHR30086">
    <property type="entry name" value="ARGININE EXPORTER PROTEIN ARGO"/>
    <property type="match status" value="1"/>
</dbReference>
<keyword evidence="4 6" id="KW-1133">Transmembrane helix</keyword>
<dbReference type="RefSeq" id="WP_105862071.1">
    <property type="nucleotide sequence ID" value="NZ_PUEJ01000004.1"/>
</dbReference>
<comment type="caution">
    <text evidence="7">The sequence shown here is derived from an EMBL/GenBank/DDBJ whole genome shotgun (WGS) entry which is preliminary data.</text>
</comment>
<sequence length="213" mass="22120">MFDVPLLAATFFAGFLYTISPGPAFLALFALGAAKGRTPGAWFMTGHLVGDILWSVAALAAIVGVSQIGPTLFDILGICCGLYLIYMGARAVMTRRDGKAAVIGADRPLVNGVIFGITNPKSYPVALATFGALVAPYGDHITWAATPGLIAAAFLGFVAADFILYVAIGLGPVRAFFARYGLWVTRIVGVVFIGFGLKSLLDGARGLASSARG</sequence>
<comment type="subcellular location">
    <subcellularLocation>
        <location evidence="1">Cell membrane</location>
        <topology evidence="1">Multi-pass membrane protein</topology>
    </subcellularLocation>
</comment>
<evidence type="ECO:0000256" key="5">
    <source>
        <dbReference type="ARBA" id="ARBA00023136"/>
    </source>
</evidence>
<dbReference type="OrthoDB" id="581870at2"/>
<feature type="transmembrane region" description="Helical" evidence="6">
    <location>
        <begin position="41"/>
        <end position="65"/>
    </location>
</feature>
<feature type="transmembrane region" description="Helical" evidence="6">
    <location>
        <begin position="149"/>
        <end position="168"/>
    </location>
</feature>
<keyword evidence="2" id="KW-1003">Cell membrane</keyword>
<accession>A0A2S9QCR6</accession>
<gene>
    <name evidence="7" type="ORF">C5L14_10815</name>
</gene>
<dbReference type="GO" id="GO:0015171">
    <property type="term" value="F:amino acid transmembrane transporter activity"/>
    <property type="evidence" value="ECO:0007669"/>
    <property type="project" value="TreeGrafter"/>
</dbReference>
<evidence type="ECO:0000256" key="6">
    <source>
        <dbReference type="SAM" id="Phobius"/>
    </source>
</evidence>
<proteinExistence type="predicted"/>
<keyword evidence="8" id="KW-1185">Reference proteome</keyword>
<evidence type="ECO:0000256" key="3">
    <source>
        <dbReference type="ARBA" id="ARBA00022692"/>
    </source>
</evidence>
<organism evidence="7 8">
    <name type="scientific">Labrys okinawensis</name>
    <dbReference type="NCBI Taxonomy" id="346911"/>
    <lineage>
        <taxon>Bacteria</taxon>
        <taxon>Pseudomonadati</taxon>
        <taxon>Pseudomonadota</taxon>
        <taxon>Alphaproteobacteria</taxon>
        <taxon>Hyphomicrobiales</taxon>
        <taxon>Xanthobacteraceae</taxon>
        <taxon>Labrys</taxon>
    </lineage>
</organism>
<evidence type="ECO:0000256" key="1">
    <source>
        <dbReference type="ARBA" id="ARBA00004651"/>
    </source>
</evidence>
<reference evidence="7 8" key="1">
    <citation type="submission" date="2018-02" db="EMBL/GenBank/DDBJ databases">
        <title>Whole genome sequencing of endophytic bacterium.</title>
        <authorList>
            <person name="Eedara R."/>
            <person name="Podile A.R."/>
        </authorList>
    </citation>
    <scope>NUCLEOTIDE SEQUENCE [LARGE SCALE GENOMIC DNA]</scope>
    <source>
        <strain evidence="7 8">RP1T</strain>
    </source>
</reference>
<name>A0A2S9QCR6_9HYPH</name>
<feature type="transmembrane region" description="Helical" evidence="6">
    <location>
        <begin position="180"/>
        <end position="201"/>
    </location>
</feature>
<protein>
    <submittedName>
        <fullName evidence="7">Lysine transporter LysE</fullName>
    </submittedName>
</protein>
<keyword evidence="5 6" id="KW-0472">Membrane</keyword>
<dbReference type="EMBL" id="PUEJ01000004">
    <property type="protein sequence ID" value="PRH87131.1"/>
    <property type="molecule type" value="Genomic_DNA"/>
</dbReference>
<dbReference type="Proteomes" id="UP000237682">
    <property type="component" value="Unassembled WGS sequence"/>
</dbReference>
<evidence type="ECO:0000313" key="7">
    <source>
        <dbReference type="EMBL" id="PRH87131.1"/>
    </source>
</evidence>
<feature type="transmembrane region" description="Helical" evidence="6">
    <location>
        <begin position="71"/>
        <end position="89"/>
    </location>
</feature>
<evidence type="ECO:0000256" key="4">
    <source>
        <dbReference type="ARBA" id="ARBA00022989"/>
    </source>
</evidence>
<feature type="transmembrane region" description="Helical" evidence="6">
    <location>
        <begin position="6"/>
        <end position="29"/>
    </location>
</feature>
<evidence type="ECO:0000256" key="2">
    <source>
        <dbReference type="ARBA" id="ARBA00022475"/>
    </source>
</evidence>